<gene>
    <name evidence="3" type="primary">fdhD</name>
    <name evidence="4" type="ORF">Ga0609869_001799</name>
</gene>
<dbReference type="PANTHER" id="PTHR30592">
    <property type="entry name" value="FORMATE DEHYDROGENASE"/>
    <property type="match status" value="1"/>
</dbReference>
<dbReference type="PIRSF" id="PIRSF015626">
    <property type="entry name" value="FdhD"/>
    <property type="match status" value="1"/>
</dbReference>
<dbReference type="RefSeq" id="WP_125402927.1">
    <property type="nucleotide sequence ID" value="NZ_JBEHHI010000002.1"/>
</dbReference>
<accession>A0ABV3XSY0</accession>
<evidence type="ECO:0000256" key="3">
    <source>
        <dbReference type="HAMAP-Rule" id="MF_00187"/>
    </source>
</evidence>
<dbReference type="EMBL" id="JBEHHI010000002">
    <property type="protein sequence ID" value="MEX5728446.1"/>
    <property type="molecule type" value="Genomic_DNA"/>
</dbReference>
<evidence type="ECO:0000313" key="4">
    <source>
        <dbReference type="EMBL" id="MEX5728446.1"/>
    </source>
</evidence>
<comment type="caution">
    <text evidence="4">The sequence shown here is derived from an EMBL/GenBank/DDBJ whole genome shotgun (WGS) entry which is preliminary data.</text>
</comment>
<name>A0ABV3XSY0_9RHOB</name>
<dbReference type="PANTHER" id="PTHR30592:SF1">
    <property type="entry name" value="SULFUR CARRIER PROTEIN FDHD"/>
    <property type="match status" value="1"/>
</dbReference>
<comment type="caution">
    <text evidence="3">Lacks conserved residue(s) required for the propagation of feature annotation.</text>
</comment>
<feature type="active site" description="Cysteine persulfide intermediate" evidence="3">
    <location>
        <position position="109"/>
    </location>
</feature>
<dbReference type="Pfam" id="PF02634">
    <property type="entry name" value="FdhD-NarQ"/>
    <property type="match status" value="1"/>
</dbReference>
<dbReference type="Proteomes" id="UP001560019">
    <property type="component" value="Unassembled WGS sequence"/>
</dbReference>
<comment type="similarity">
    <text evidence="3">Belongs to the FdhD family.</text>
</comment>
<evidence type="ECO:0000256" key="2">
    <source>
        <dbReference type="ARBA" id="ARBA00023150"/>
    </source>
</evidence>
<dbReference type="NCBIfam" id="TIGR00129">
    <property type="entry name" value="fdhD_narQ"/>
    <property type="match status" value="1"/>
</dbReference>
<dbReference type="HAMAP" id="MF_00187">
    <property type="entry name" value="FdhD"/>
    <property type="match status" value="1"/>
</dbReference>
<dbReference type="SUPFAM" id="SSF53927">
    <property type="entry name" value="Cytidine deaminase-like"/>
    <property type="match status" value="1"/>
</dbReference>
<comment type="subcellular location">
    <subcellularLocation>
        <location evidence="3">Cytoplasm</location>
    </subcellularLocation>
</comment>
<keyword evidence="5" id="KW-1185">Reference proteome</keyword>
<organism evidence="4 5">
    <name type="scientific">Rhodovulum iodosum</name>
    <dbReference type="NCBI Taxonomy" id="68291"/>
    <lineage>
        <taxon>Bacteria</taxon>
        <taxon>Pseudomonadati</taxon>
        <taxon>Pseudomonadota</taxon>
        <taxon>Alphaproteobacteria</taxon>
        <taxon>Rhodobacterales</taxon>
        <taxon>Paracoccaceae</taxon>
        <taxon>Rhodovulum</taxon>
    </lineage>
</organism>
<reference evidence="4 5" key="1">
    <citation type="submission" date="2024-06" db="EMBL/GenBank/DDBJ databases">
        <title>Genome of Rhodovulum iodosum, a marine photoferrotroph.</title>
        <authorList>
            <person name="Bianchini G."/>
            <person name="Nikeleit V."/>
            <person name="Kappler A."/>
            <person name="Bryce C."/>
            <person name="Sanchez-Baracaldo P."/>
        </authorList>
    </citation>
    <scope>NUCLEOTIDE SEQUENCE [LARGE SCALE GENOMIC DNA]</scope>
    <source>
        <strain evidence="4 5">UT/N1</strain>
    </source>
</reference>
<evidence type="ECO:0000313" key="5">
    <source>
        <dbReference type="Proteomes" id="UP001560019"/>
    </source>
</evidence>
<dbReference type="Gene3D" id="3.40.140.10">
    <property type="entry name" value="Cytidine Deaminase, domain 2"/>
    <property type="match status" value="1"/>
</dbReference>
<dbReference type="InterPro" id="IPR003786">
    <property type="entry name" value="FdhD"/>
</dbReference>
<dbReference type="InterPro" id="IPR016193">
    <property type="entry name" value="Cytidine_deaminase-like"/>
</dbReference>
<evidence type="ECO:0000256" key="1">
    <source>
        <dbReference type="ARBA" id="ARBA00022490"/>
    </source>
</evidence>
<keyword evidence="1 3" id="KW-0963">Cytoplasm</keyword>
<dbReference type="Gene3D" id="3.10.20.10">
    <property type="match status" value="1"/>
</dbReference>
<proteinExistence type="inferred from homology"/>
<protein>
    <recommendedName>
        <fullName evidence="3">Sulfur carrier protein FdhD</fullName>
    </recommendedName>
</protein>
<keyword evidence="2 3" id="KW-0501">Molybdenum cofactor biosynthesis</keyword>
<comment type="function">
    <text evidence="3">Required for formate dehydrogenase (FDH) activity. Acts as a sulfur carrier protein that transfers sulfur from IscS to the molybdenum cofactor prior to its insertion into FDH.</text>
</comment>
<sequence>MTGAARAIPALAVAPGGREKVARDLAEEAAVALSYDGTTQAVMMASPADLEEFALGFSLSEGIVARPDEIERLERVDHDGGIELRMWLAAGAGARLAARRRAMAGPVGCGLCGVDSLEAALRPLPSLPTGGPRLPAAAIARAMAALAAGQRLHAETRAAHAAGFFTAAEGLVALREDIGRHNALDKLVGALARAGRTARGGVLTITSRVSVDIVQKAVLAGAPVLAAVSAPTAAAVELAADSGLTLIARARGDAFEIYTHPERIDLTETENVA</sequence>